<proteinExistence type="predicted"/>
<feature type="domain" description="Fibronectin type-III" evidence="6">
    <location>
        <begin position="321"/>
        <end position="443"/>
    </location>
</feature>
<evidence type="ECO:0000256" key="3">
    <source>
        <dbReference type="ARBA" id="ARBA00023319"/>
    </source>
</evidence>
<organism evidence="7 8">
    <name type="scientific">Trichogramma brassicae</name>
    <dbReference type="NCBI Taxonomy" id="86971"/>
    <lineage>
        <taxon>Eukaryota</taxon>
        <taxon>Metazoa</taxon>
        <taxon>Ecdysozoa</taxon>
        <taxon>Arthropoda</taxon>
        <taxon>Hexapoda</taxon>
        <taxon>Insecta</taxon>
        <taxon>Pterygota</taxon>
        <taxon>Neoptera</taxon>
        <taxon>Endopterygota</taxon>
        <taxon>Hymenoptera</taxon>
        <taxon>Apocrita</taxon>
        <taxon>Proctotrupomorpha</taxon>
        <taxon>Chalcidoidea</taxon>
        <taxon>Trichogrammatidae</taxon>
        <taxon>Trichogramma</taxon>
    </lineage>
</organism>
<dbReference type="GO" id="GO:0030424">
    <property type="term" value="C:axon"/>
    <property type="evidence" value="ECO:0007669"/>
    <property type="project" value="TreeGrafter"/>
</dbReference>
<keyword evidence="3" id="KW-0393">Immunoglobulin domain</keyword>
<dbReference type="PROSITE" id="PS50835">
    <property type="entry name" value="IG_LIKE"/>
    <property type="match status" value="3"/>
</dbReference>
<dbReference type="SMART" id="SM00408">
    <property type="entry name" value="IGc2"/>
    <property type="match status" value="3"/>
</dbReference>
<feature type="domain" description="Ig-like" evidence="5">
    <location>
        <begin position="132"/>
        <end position="218"/>
    </location>
</feature>
<accession>A0A6H5IDV9</accession>
<dbReference type="SUPFAM" id="SSF48726">
    <property type="entry name" value="Immunoglobulin"/>
    <property type="match status" value="3"/>
</dbReference>
<evidence type="ECO:0000256" key="1">
    <source>
        <dbReference type="ARBA" id="ARBA00022737"/>
    </source>
</evidence>
<gene>
    <name evidence="7" type="ORF">TBRA_LOCUS4899</name>
</gene>
<dbReference type="CDD" id="cd00096">
    <property type="entry name" value="Ig"/>
    <property type="match status" value="1"/>
</dbReference>
<evidence type="ECO:0000313" key="8">
    <source>
        <dbReference type="Proteomes" id="UP000479190"/>
    </source>
</evidence>
<dbReference type="InterPro" id="IPR036179">
    <property type="entry name" value="Ig-like_dom_sf"/>
</dbReference>
<feature type="domain" description="Ig-like" evidence="5">
    <location>
        <begin position="221"/>
        <end position="316"/>
    </location>
</feature>
<feature type="chain" id="PRO_5026308947" evidence="4">
    <location>
        <begin position="25"/>
        <end position="539"/>
    </location>
</feature>
<dbReference type="InterPro" id="IPR050958">
    <property type="entry name" value="Cell_Adh-Cytoskel_Orgn"/>
</dbReference>
<dbReference type="PANTHER" id="PTHR45080">
    <property type="entry name" value="CONTACTIN 5"/>
    <property type="match status" value="1"/>
</dbReference>
<dbReference type="GO" id="GO:0008046">
    <property type="term" value="F:axon guidance receptor activity"/>
    <property type="evidence" value="ECO:0007669"/>
    <property type="project" value="TreeGrafter"/>
</dbReference>
<feature type="signal peptide" evidence="4">
    <location>
        <begin position="1"/>
        <end position="24"/>
    </location>
</feature>
<evidence type="ECO:0000256" key="4">
    <source>
        <dbReference type="SAM" id="SignalP"/>
    </source>
</evidence>
<keyword evidence="2" id="KW-1015">Disulfide bond</keyword>
<keyword evidence="8" id="KW-1185">Reference proteome</keyword>
<dbReference type="OrthoDB" id="10062932at2759"/>
<dbReference type="GO" id="GO:0007156">
    <property type="term" value="P:homophilic cell adhesion via plasma membrane adhesion molecules"/>
    <property type="evidence" value="ECO:0007669"/>
    <property type="project" value="TreeGrafter"/>
</dbReference>
<dbReference type="InterPro" id="IPR013783">
    <property type="entry name" value="Ig-like_fold"/>
</dbReference>
<dbReference type="PANTHER" id="PTHR45080:SF4">
    <property type="entry name" value="GH03113P"/>
    <property type="match status" value="1"/>
</dbReference>
<dbReference type="InterPro" id="IPR007110">
    <property type="entry name" value="Ig-like_dom"/>
</dbReference>
<keyword evidence="4" id="KW-0732">Signal</keyword>
<dbReference type="CDD" id="cd00063">
    <property type="entry name" value="FN3"/>
    <property type="match status" value="1"/>
</dbReference>
<dbReference type="Pfam" id="PF13927">
    <property type="entry name" value="Ig_3"/>
    <property type="match status" value="2"/>
</dbReference>
<reference evidence="7 8" key="1">
    <citation type="submission" date="2020-02" db="EMBL/GenBank/DDBJ databases">
        <authorList>
            <person name="Ferguson B K."/>
        </authorList>
    </citation>
    <scope>NUCLEOTIDE SEQUENCE [LARGE SCALE GENOMIC DNA]</scope>
</reference>
<feature type="domain" description="Ig-like" evidence="5">
    <location>
        <begin position="39"/>
        <end position="130"/>
    </location>
</feature>
<protein>
    <submittedName>
        <fullName evidence="7">Uncharacterized protein</fullName>
    </submittedName>
</protein>
<dbReference type="Pfam" id="PF07679">
    <property type="entry name" value="I-set"/>
    <property type="match status" value="1"/>
</dbReference>
<dbReference type="AlphaFoldDB" id="A0A6H5IDV9"/>
<sequence>MRLYRALRTLLLLLGSTGTRLSRGSAINEHSVALVKSYENDTVLLPCHVEDLGLQTRVRWYRGGVLLADSEEEPGGSANASESSSRVKMWGNRSLEIVQVRPEDSGEYVCQASRPEPWGHVTQVHQIQVMYPASSKPVPESGQVEVSLGEEAVLECETHGVPKPSLAWKFQGEELPVLTSGQKLKIHATNRSLAGLYTCEASNGIGEPAAANIELRIKYKPEVRSESAWLHTAPGIRAQLDCRVTSWPEARLDWLLDGELLARSQRLLRYKQEAAQEDNSQIHSLVIRSVRSQDLGTYACRATNELGAAEATTELSGLAKPPLLKRELRASSANSVNFIWEVDSYSPIVEYQFWFRQYKGAEESDSSAEHVYVGQRSLDSREDWRRLFIPSSNEAASDGPLYARSFNLTGLQPSSQYEALVLARNRFGWSSPSKVVRFTTDLSTTGKSRGKKEHEYKKSDFHTWNNIPARSTDGFYVHFFNTSSDILFRRKKKTTTVTTTATTTTTTLVCLPLLSSIFLAKHASRHARLTFCTCAASYV</sequence>
<evidence type="ECO:0000259" key="5">
    <source>
        <dbReference type="PROSITE" id="PS50835"/>
    </source>
</evidence>
<dbReference type="Gene3D" id="2.60.40.10">
    <property type="entry name" value="Immunoglobulins"/>
    <property type="match status" value="4"/>
</dbReference>
<dbReference type="InterPro" id="IPR003961">
    <property type="entry name" value="FN3_dom"/>
</dbReference>
<keyword evidence="1" id="KW-0677">Repeat</keyword>
<dbReference type="InterPro" id="IPR036116">
    <property type="entry name" value="FN3_sf"/>
</dbReference>
<dbReference type="GO" id="GO:0005886">
    <property type="term" value="C:plasma membrane"/>
    <property type="evidence" value="ECO:0007669"/>
    <property type="project" value="TreeGrafter"/>
</dbReference>
<evidence type="ECO:0000313" key="7">
    <source>
        <dbReference type="EMBL" id="CAB0032976.1"/>
    </source>
</evidence>
<evidence type="ECO:0000259" key="6">
    <source>
        <dbReference type="PROSITE" id="PS50853"/>
    </source>
</evidence>
<dbReference type="GO" id="GO:0050808">
    <property type="term" value="P:synapse organization"/>
    <property type="evidence" value="ECO:0007669"/>
    <property type="project" value="TreeGrafter"/>
</dbReference>
<dbReference type="SUPFAM" id="SSF49265">
    <property type="entry name" value="Fibronectin type III"/>
    <property type="match status" value="1"/>
</dbReference>
<dbReference type="InterPro" id="IPR003599">
    <property type="entry name" value="Ig_sub"/>
</dbReference>
<dbReference type="FunFam" id="2.60.40.10:FF:000032">
    <property type="entry name" value="palladin isoform X1"/>
    <property type="match status" value="1"/>
</dbReference>
<dbReference type="InterPro" id="IPR003598">
    <property type="entry name" value="Ig_sub2"/>
</dbReference>
<dbReference type="GO" id="GO:0043025">
    <property type="term" value="C:neuronal cell body"/>
    <property type="evidence" value="ECO:0007669"/>
    <property type="project" value="TreeGrafter"/>
</dbReference>
<dbReference type="PROSITE" id="PS50853">
    <property type="entry name" value="FN3"/>
    <property type="match status" value="1"/>
</dbReference>
<dbReference type="SMART" id="SM00409">
    <property type="entry name" value="IG"/>
    <property type="match status" value="3"/>
</dbReference>
<dbReference type="SMART" id="SM00060">
    <property type="entry name" value="FN3"/>
    <property type="match status" value="1"/>
</dbReference>
<name>A0A6H5IDV9_9HYME</name>
<dbReference type="EMBL" id="CADCXV010000695">
    <property type="protein sequence ID" value="CAB0032976.1"/>
    <property type="molecule type" value="Genomic_DNA"/>
</dbReference>
<dbReference type="InterPro" id="IPR013098">
    <property type="entry name" value="Ig_I-set"/>
</dbReference>
<dbReference type="Proteomes" id="UP000479190">
    <property type="component" value="Unassembled WGS sequence"/>
</dbReference>
<evidence type="ECO:0000256" key="2">
    <source>
        <dbReference type="ARBA" id="ARBA00023157"/>
    </source>
</evidence>